<keyword evidence="3" id="KW-0815">Transposition</keyword>
<dbReference type="InterPro" id="IPR010094">
    <property type="entry name" value="Transposase_put_N"/>
</dbReference>
<dbReference type="NCBIfam" id="NF040570">
    <property type="entry name" value="guided_TnpB"/>
    <property type="match status" value="1"/>
</dbReference>
<evidence type="ECO:0000259" key="7">
    <source>
        <dbReference type="Pfam" id="PF01385"/>
    </source>
</evidence>
<feature type="domain" description="Cas12f1-like TNB" evidence="8">
    <location>
        <begin position="277"/>
        <end position="343"/>
    </location>
</feature>
<accession>A0A8J7WB56</accession>
<dbReference type="PANTHER" id="PTHR30405:SF11">
    <property type="entry name" value="RNA-GUIDED DNA ENDONUCLEASE RV2885C-RELATED"/>
    <property type="match status" value="1"/>
</dbReference>
<dbReference type="PANTHER" id="PTHR30405">
    <property type="entry name" value="TRANSPOSASE"/>
    <property type="match status" value="1"/>
</dbReference>
<dbReference type="Pfam" id="PF01385">
    <property type="entry name" value="OrfB_IS605"/>
    <property type="match status" value="1"/>
</dbReference>
<keyword evidence="5" id="KW-0233">DNA recombination</keyword>
<evidence type="ECO:0000256" key="1">
    <source>
        <dbReference type="ARBA" id="ARBA00008761"/>
    </source>
</evidence>
<evidence type="ECO:0000313" key="10">
    <source>
        <dbReference type="Proteomes" id="UP000730161"/>
    </source>
</evidence>
<evidence type="ECO:0000313" key="9">
    <source>
        <dbReference type="EMBL" id="MBR1369472.1"/>
    </source>
</evidence>
<feature type="domain" description="Probable transposase IS891/IS1136/IS1341" evidence="7">
    <location>
        <begin position="152"/>
        <end position="245"/>
    </location>
</feature>
<keyword evidence="10" id="KW-1185">Reference proteome</keyword>
<reference evidence="9" key="1">
    <citation type="submission" date="2014-12" db="EMBL/GenBank/DDBJ databases">
        <authorList>
            <person name="Huang H.-H."/>
            <person name="Chen S.-C."/>
            <person name="Lai M.-C."/>
        </authorList>
    </citation>
    <scope>NUCLEOTIDE SEQUENCE</scope>
    <source>
        <strain evidence="9">K1F9705b</strain>
    </source>
</reference>
<keyword evidence="4" id="KW-0238">DNA-binding</keyword>
<evidence type="ECO:0000256" key="4">
    <source>
        <dbReference type="ARBA" id="ARBA00023125"/>
    </source>
</evidence>
<protein>
    <submittedName>
        <fullName evidence="9">Transposase</fullName>
    </submittedName>
</protein>
<dbReference type="GO" id="GO:0032196">
    <property type="term" value="P:transposition"/>
    <property type="evidence" value="ECO:0007669"/>
    <property type="project" value="UniProtKB-KW"/>
</dbReference>
<proteinExistence type="inferred from homology"/>
<evidence type="ECO:0000259" key="8">
    <source>
        <dbReference type="Pfam" id="PF07282"/>
    </source>
</evidence>
<dbReference type="GO" id="GO:0006310">
    <property type="term" value="P:DNA recombination"/>
    <property type="evidence" value="ECO:0007669"/>
    <property type="project" value="UniProtKB-KW"/>
</dbReference>
<evidence type="ECO:0000256" key="3">
    <source>
        <dbReference type="ARBA" id="ARBA00022578"/>
    </source>
</evidence>
<comment type="similarity">
    <text evidence="1">In the C-terminal section; belongs to the transposase 35 family.</text>
</comment>
<gene>
    <name evidence="9" type="ORF">RJ53_08185</name>
</gene>
<organism evidence="9 10">
    <name type="scientific">Methanocalculus chunghsingensis</name>
    <dbReference type="NCBI Taxonomy" id="156457"/>
    <lineage>
        <taxon>Archaea</taxon>
        <taxon>Methanobacteriati</taxon>
        <taxon>Methanobacteriota</taxon>
        <taxon>Stenosarchaea group</taxon>
        <taxon>Methanomicrobia</taxon>
        <taxon>Methanomicrobiales</taxon>
        <taxon>Methanocalculaceae</taxon>
        <taxon>Methanocalculus</taxon>
    </lineage>
</organism>
<comment type="similarity">
    <text evidence="2">In the N-terminal section; belongs to the transposase 2 family.</text>
</comment>
<dbReference type="InterPro" id="IPR001959">
    <property type="entry name" value="Transposase"/>
</dbReference>
<dbReference type="EMBL" id="JWHL01000013">
    <property type="protein sequence ID" value="MBR1369472.1"/>
    <property type="molecule type" value="Genomic_DNA"/>
</dbReference>
<dbReference type="Pfam" id="PF07282">
    <property type="entry name" value="Cas12f1-like_TNB"/>
    <property type="match status" value="1"/>
</dbReference>
<dbReference type="InterPro" id="IPR051399">
    <property type="entry name" value="RNA-guided_DNA_endo/Transpos"/>
</dbReference>
<name>A0A8J7WB56_9EURY</name>
<comment type="caution">
    <text evidence="9">The sequence shown here is derived from an EMBL/GenBank/DDBJ whole genome shotgun (WGS) entry which is preliminary data.</text>
</comment>
<dbReference type="Proteomes" id="UP000730161">
    <property type="component" value="Unassembled WGS sequence"/>
</dbReference>
<evidence type="ECO:0000256" key="5">
    <source>
        <dbReference type="ARBA" id="ARBA00023172"/>
    </source>
</evidence>
<evidence type="ECO:0000256" key="6">
    <source>
        <dbReference type="SAM" id="MobiDB-lite"/>
    </source>
</evidence>
<evidence type="ECO:0000256" key="2">
    <source>
        <dbReference type="ARBA" id="ARBA00011044"/>
    </source>
</evidence>
<dbReference type="GO" id="GO:0003677">
    <property type="term" value="F:DNA binding"/>
    <property type="evidence" value="ECO:0007669"/>
    <property type="project" value="UniProtKB-KW"/>
</dbReference>
<feature type="region of interest" description="Disordered" evidence="6">
    <location>
        <begin position="357"/>
        <end position="376"/>
    </location>
</feature>
<dbReference type="AlphaFoldDB" id="A0A8J7WB56"/>
<sequence>MLLTVKMKLHPTEDQHQKLLRTMERFNEACNYVSEFAWRNRIFNKVELQKNLYYDIRGTFNLSSQMVVRLVGKVSESYLADRSCYHEFKPHGAVIYDQRILTIKTLDTCSILTLEGREMVSMSYGRYQPLDLKRVKGQADLALIKNQFYLLIVVDVPEEPQIEPEEIIGVDLGIANIATTSTGETFSGQKCTESRKRYTRIKADLQSVGTWDAKKHLKKLSGKERRFKNDTNHCISKQIVAEAKGTHSGIALEDLTGIRDRTPGYKALAAAIGKWAFYEIAMYIRYKAHMAGIPVYLVDPHYTSQQCSHCGYTSRENRKTQSDFFCIKCGHTDNADINAAKNIASRADVNQPIALRPEPKRSGRWKGKPTALAVGS</sequence>
<dbReference type="NCBIfam" id="TIGR01766">
    <property type="entry name" value="IS200/IS605 family accessory protein TnpB-like domain"/>
    <property type="match status" value="1"/>
</dbReference>
<dbReference type="NCBIfam" id="TIGR01765">
    <property type="entry name" value="tspaseT_teng_N"/>
    <property type="match status" value="1"/>
</dbReference>
<dbReference type="InterPro" id="IPR010095">
    <property type="entry name" value="Cas12f1-like_TNB"/>
</dbReference>